<dbReference type="Pfam" id="PF05400">
    <property type="entry name" value="FliT"/>
    <property type="match status" value="1"/>
</dbReference>
<accession>B1FCV6</accession>
<name>B1FCV6_9BURK</name>
<evidence type="ECO:0000256" key="3">
    <source>
        <dbReference type="ARBA" id="ARBA00022795"/>
    </source>
</evidence>
<sequence>MTTMTTDTLNQALHLTQAMQSATALRDWERVAALADARSPLLMGLSPEQTPEALDTIRRIMEIDASIAQDAQADRDQLAQQFTASRERIRAAGLYQATGML</sequence>
<proteinExistence type="predicted"/>
<evidence type="ECO:0000313" key="6">
    <source>
        <dbReference type="EMBL" id="EDT04626.1"/>
    </source>
</evidence>
<dbReference type="InterPro" id="IPR008622">
    <property type="entry name" value="FliT"/>
</dbReference>
<evidence type="ECO:0000256" key="5">
    <source>
        <dbReference type="ARBA" id="ARBA00093797"/>
    </source>
</evidence>
<evidence type="ECO:0000256" key="2">
    <source>
        <dbReference type="ARBA" id="ARBA00022490"/>
    </source>
</evidence>
<dbReference type="Proteomes" id="UP000005463">
    <property type="component" value="Unassembled WGS sequence"/>
</dbReference>
<dbReference type="PATRIC" id="fig|396596.7.peg.5995"/>
<protein>
    <recommendedName>
        <fullName evidence="5">Flagellar protein FliT</fullName>
    </recommendedName>
</protein>
<evidence type="ECO:0000313" key="7">
    <source>
        <dbReference type="Proteomes" id="UP000005463"/>
    </source>
</evidence>
<dbReference type="GO" id="GO:0044781">
    <property type="term" value="P:bacterial-type flagellum organization"/>
    <property type="evidence" value="ECO:0007669"/>
    <property type="project" value="UniProtKB-KW"/>
</dbReference>
<keyword evidence="4" id="KW-0143">Chaperone</keyword>
<evidence type="ECO:0000256" key="4">
    <source>
        <dbReference type="ARBA" id="ARBA00023186"/>
    </source>
</evidence>
<reference evidence="6 7" key="1">
    <citation type="submission" date="2008-03" db="EMBL/GenBank/DDBJ databases">
        <title>Sequencing of the draft genome and assembly of Burkholderia ambifaria IOP40-10.</title>
        <authorList>
            <consortium name="US DOE Joint Genome Institute (JGI-PGF)"/>
            <person name="Copeland A."/>
            <person name="Lucas S."/>
            <person name="Lapidus A."/>
            <person name="Glavina del Rio T."/>
            <person name="Dalin E."/>
            <person name="Tice H."/>
            <person name="Bruce D."/>
            <person name="Goodwin L."/>
            <person name="Pitluck S."/>
            <person name="Larimer F."/>
            <person name="Land M.L."/>
            <person name="Hauser L."/>
            <person name="Tiedje J."/>
            <person name="Richardson P."/>
        </authorList>
    </citation>
    <scope>NUCLEOTIDE SEQUENCE [LARGE SCALE GENOMIC DNA]</scope>
    <source>
        <strain evidence="6 7">IOP40-10</strain>
    </source>
</reference>
<evidence type="ECO:0000256" key="1">
    <source>
        <dbReference type="ARBA" id="ARBA00004514"/>
    </source>
</evidence>
<comment type="subcellular location">
    <subcellularLocation>
        <location evidence="1">Cytoplasm</location>
        <location evidence="1">Cytosol</location>
    </subcellularLocation>
</comment>
<keyword evidence="3" id="KW-1005">Bacterial flagellum biogenesis</keyword>
<dbReference type="Gene3D" id="1.20.58.380">
    <property type="entry name" value="Flagellar protein flit"/>
    <property type="match status" value="1"/>
</dbReference>
<gene>
    <name evidence="6" type="ORF">BamIOP4010DRAFT_1865</name>
</gene>
<dbReference type="AlphaFoldDB" id="B1FCV6"/>
<keyword evidence="2" id="KW-0963">Cytoplasm</keyword>
<dbReference type="EMBL" id="ABLC01000032">
    <property type="protein sequence ID" value="EDT04626.1"/>
    <property type="molecule type" value="Genomic_DNA"/>
</dbReference>
<comment type="caution">
    <text evidence="6">The sequence shown here is derived from an EMBL/GenBank/DDBJ whole genome shotgun (WGS) entry which is preliminary data.</text>
</comment>
<organism evidence="6 7">
    <name type="scientific">Burkholderia ambifaria IOP40-10</name>
    <dbReference type="NCBI Taxonomy" id="396596"/>
    <lineage>
        <taxon>Bacteria</taxon>
        <taxon>Pseudomonadati</taxon>
        <taxon>Pseudomonadota</taxon>
        <taxon>Betaproteobacteria</taxon>
        <taxon>Burkholderiales</taxon>
        <taxon>Burkholderiaceae</taxon>
        <taxon>Burkholderia</taxon>
        <taxon>Burkholderia cepacia complex</taxon>
    </lineage>
</organism>